<dbReference type="Pfam" id="PF13419">
    <property type="entry name" value="HAD_2"/>
    <property type="match status" value="1"/>
</dbReference>
<reference evidence="1" key="2">
    <citation type="submission" date="2021-04" db="EMBL/GenBank/DDBJ databases">
        <authorList>
            <person name="Gilroy R."/>
        </authorList>
    </citation>
    <scope>NUCLEOTIDE SEQUENCE</scope>
    <source>
        <strain evidence="1">CHK192-9172</strain>
    </source>
</reference>
<proteinExistence type="predicted"/>
<name>A0A9D2IEY3_9FIRM</name>
<reference evidence="1" key="1">
    <citation type="journal article" date="2021" name="PeerJ">
        <title>Extensive microbial diversity within the chicken gut microbiome revealed by metagenomics and culture.</title>
        <authorList>
            <person name="Gilroy R."/>
            <person name="Ravi A."/>
            <person name="Getino M."/>
            <person name="Pursley I."/>
            <person name="Horton D.L."/>
            <person name="Alikhan N.F."/>
            <person name="Baker D."/>
            <person name="Gharbi K."/>
            <person name="Hall N."/>
            <person name="Watson M."/>
            <person name="Adriaenssens E.M."/>
            <person name="Foster-Nyarko E."/>
            <person name="Jarju S."/>
            <person name="Secka A."/>
            <person name="Antonio M."/>
            <person name="Oren A."/>
            <person name="Chaudhuri R.R."/>
            <person name="La Ragione R."/>
            <person name="Hildebrand F."/>
            <person name="Pallen M.J."/>
        </authorList>
    </citation>
    <scope>NUCLEOTIDE SEQUENCE</scope>
    <source>
        <strain evidence="1">CHK192-9172</strain>
    </source>
</reference>
<dbReference type="InterPro" id="IPR041492">
    <property type="entry name" value="HAD_2"/>
</dbReference>
<gene>
    <name evidence="1" type="ORF">IAA08_01210</name>
</gene>
<sequence length="220" mass="24649">MIKAVLFDMDGVVLDTEKLYTRFWKQAVEECGFHMTWEQLLGLRSLGQEYADAYFKGILGPNAREDTIRQIRRVRMKEYTDQYGIEKKPGIDETLRGLKERGIPAVIATASQPSRAKQFLNEVGLASAFDRILTTQQVAHGKPEPDIYLSACSQLGIEPGEAVAVEDSDNGVTSAWRAGCRVIMVPDLSQPDEKLKEKLSAVAKDLTGILPYIDQWNNEK</sequence>
<comment type="caution">
    <text evidence="1">The sequence shown here is derived from an EMBL/GenBank/DDBJ whole genome shotgun (WGS) entry which is preliminary data.</text>
</comment>
<dbReference type="SFLD" id="SFLDG01129">
    <property type="entry name" value="C1.5:_HAD__Beta-PGM__Phosphata"/>
    <property type="match status" value="1"/>
</dbReference>
<dbReference type="Gene3D" id="1.10.150.240">
    <property type="entry name" value="Putative phosphatase, domain 2"/>
    <property type="match status" value="1"/>
</dbReference>
<dbReference type="SFLD" id="SFLDG01135">
    <property type="entry name" value="C1.5.6:_HAD__Beta-PGM__Phospha"/>
    <property type="match status" value="1"/>
</dbReference>
<protein>
    <submittedName>
        <fullName evidence="1">HAD family phosphatase</fullName>
    </submittedName>
</protein>
<dbReference type="AlphaFoldDB" id="A0A9D2IEY3"/>
<dbReference type="PRINTS" id="PR00413">
    <property type="entry name" value="HADHALOGNASE"/>
</dbReference>
<dbReference type="EMBL" id="DXCH01000034">
    <property type="protein sequence ID" value="HIZ06535.1"/>
    <property type="molecule type" value="Genomic_DNA"/>
</dbReference>
<dbReference type="SFLD" id="SFLDS00003">
    <property type="entry name" value="Haloacid_Dehalogenase"/>
    <property type="match status" value="1"/>
</dbReference>
<dbReference type="InterPro" id="IPR023214">
    <property type="entry name" value="HAD_sf"/>
</dbReference>
<dbReference type="InterPro" id="IPR006439">
    <property type="entry name" value="HAD-SF_hydro_IA"/>
</dbReference>
<dbReference type="SUPFAM" id="SSF56784">
    <property type="entry name" value="HAD-like"/>
    <property type="match status" value="1"/>
</dbReference>
<dbReference type="Proteomes" id="UP000824024">
    <property type="component" value="Unassembled WGS sequence"/>
</dbReference>
<evidence type="ECO:0000313" key="1">
    <source>
        <dbReference type="EMBL" id="HIZ06535.1"/>
    </source>
</evidence>
<dbReference type="Gene3D" id="3.40.50.1000">
    <property type="entry name" value="HAD superfamily/HAD-like"/>
    <property type="match status" value="1"/>
</dbReference>
<evidence type="ECO:0000313" key="2">
    <source>
        <dbReference type="Proteomes" id="UP000824024"/>
    </source>
</evidence>
<dbReference type="InterPro" id="IPR023198">
    <property type="entry name" value="PGP-like_dom2"/>
</dbReference>
<dbReference type="PANTHER" id="PTHR18901">
    <property type="entry name" value="2-DEOXYGLUCOSE-6-PHOSPHATE PHOSPHATASE 2"/>
    <property type="match status" value="1"/>
</dbReference>
<dbReference type="PANTHER" id="PTHR18901:SF38">
    <property type="entry name" value="PSEUDOURIDINE-5'-PHOSPHATASE"/>
    <property type="match status" value="1"/>
</dbReference>
<dbReference type="InterPro" id="IPR036412">
    <property type="entry name" value="HAD-like_sf"/>
</dbReference>
<dbReference type="NCBIfam" id="TIGR01509">
    <property type="entry name" value="HAD-SF-IA-v3"/>
    <property type="match status" value="1"/>
</dbReference>
<organism evidence="1 2">
    <name type="scientific">Candidatus Eubacterium avistercoris</name>
    <dbReference type="NCBI Taxonomy" id="2838567"/>
    <lineage>
        <taxon>Bacteria</taxon>
        <taxon>Bacillati</taxon>
        <taxon>Bacillota</taxon>
        <taxon>Clostridia</taxon>
        <taxon>Eubacteriales</taxon>
        <taxon>Eubacteriaceae</taxon>
        <taxon>Eubacterium</taxon>
    </lineage>
</organism>
<accession>A0A9D2IEY3</accession>